<proteinExistence type="inferred from homology"/>
<protein>
    <recommendedName>
        <fullName evidence="7">U3 small nucleolar ribonucleoprotein protein IMP3</fullName>
    </recommendedName>
    <alternativeName>
        <fullName evidence="8">U3 small nucleolar ribonucleoprotein protein imp3</fullName>
    </alternativeName>
</protein>
<dbReference type="InterPro" id="IPR002942">
    <property type="entry name" value="S4_RNA-bd"/>
</dbReference>
<dbReference type="OrthoDB" id="10248812at2759"/>
<evidence type="ECO:0000256" key="5">
    <source>
        <dbReference type="ARBA" id="ARBA00023242"/>
    </source>
</evidence>
<evidence type="ECO:0000256" key="9">
    <source>
        <dbReference type="PROSITE-ProRule" id="PRU00182"/>
    </source>
</evidence>
<accession>A0A0G4F1E2</accession>
<dbReference type="GO" id="GO:0034457">
    <property type="term" value="C:Mpp10 complex"/>
    <property type="evidence" value="ECO:0007669"/>
    <property type="project" value="TreeGrafter"/>
</dbReference>
<dbReference type="EMBL" id="CDMY01000357">
    <property type="protein sequence ID" value="CEM05395.1"/>
    <property type="molecule type" value="Genomic_DNA"/>
</dbReference>
<dbReference type="SMART" id="SM00363">
    <property type="entry name" value="S4"/>
    <property type="match status" value="1"/>
</dbReference>
<keyword evidence="13" id="KW-1185">Reference proteome</keyword>
<evidence type="ECO:0000256" key="6">
    <source>
        <dbReference type="ARBA" id="ARBA00023274"/>
    </source>
</evidence>
<dbReference type="PANTHER" id="PTHR11831">
    <property type="entry name" value="30S 40S RIBOSOMAL PROTEIN"/>
    <property type="match status" value="1"/>
</dbReference>
<evidence type="ECO:0000259" key="10">
    <source>
        <dbReference type="SMART" id="SM00363"/>
    </source>
</evidence>
<evidence type="ECO:0000313" key="13">
    <source>
        <dbReference type="Proteomes" id="UP000041254"/>
    </source>
</evidence>
<dbReference type="Pfam" id="PF00163">
    <property type="entry name" value="Ribosomal_S4"/>
    <property type="match status" value="1"/>
</dbReference>
<comment type="subcellular location">
    <subcellularLocation>
        <location evidence="1">Nucleus</location>
        <location evidence="1">Nucleolus</location>
    </subcellularLocation>
</comment>
<organism evidence="12 13">
    <name type="scientific">Vitrella brassicaformis (strain CCMP3155)</name>
    <dbReference type="NCBI Taxonomy" id="1169540"/>
    <lineage>
        <taxon>Eukaryota</taxon>
        <taxon>Sar</taxon>
        <taxon>Alveolata</taxon>
        <taxon>Colpodellida</taxon>
        <taxon>Vitrellaceae</taxon>
        <taxon>Vitrella</taxon>
    </lineage>
</organism>
<dbReference type="OMA" id="FRIKHEQ"/>
<dbReference type="GO" id="GO:0006364">
    <property type="term" value="P:rRNA processing"/>
    <property type="evidence" value="ECO:0007669"/>
    <property type="project" value="TreeGrafter"/>
</dbReference>
<dbReference type="FunFam" id="3.10.290.10:FF:000006">
    <property type="entry name" value="U3 small nucleolar ribonucleoprotein IMP3"/>
    <property type="match status" value="1"/>
</dbReference>
<evidence type="ECO:0000256" key="3">
    <source>
        <dbReference type="ARBA" id="ARBA00022517"/>
    </source>
</evidence>
<dbReference type="InterPro" id="IPR001912">
    <property type="entry name" value="Ribosomal_uS4_N"/>
</dbReference>
<dbReference type="Proteomes" id="UP000041254">
    <property type="component" value="Unassembled WGS sequence"/>
</dbReference>
<reference evidence="12 13" key="1">
    <citation type="submission" date="2014-11" db="EMBL/GenBank/DDBJ databases">
        <authorList>
            <person name="Zhu J."/>
            <person name="Qi W."/>
            <person name="Song R."/>
        </authorList>
    </citation>
    <scope>NUCLEOTIDE SEQUENCE [LARGE SCALE GENOMIC DNA]</scope>
</reference>
<dbReference type="VEuPathDB" id="CryptoDB:Vbra_14249"/>
<name>A0A0G4F1E2_VITBC</name>
<evidence type="ECO:0000256" key="8">
    <source>
        <dbReference type="ARBA" id="ARBA00072223"/>
    </source>
</evidence>
<dbReference type="PhylomeDB" id="A0A0G4F1E2"/>
<dbReference type="GO" id="GO:0019843">
    <property type="term" value="F:rRNA binding"/>
    <property type="evidence" value="ECO:0007669"/>
    <property type="project" value="InterPro"/>
</dbReference>
<dbReference type="SUPFAM" id="SSF55174">
    <property type="entry name" value="Alpha-L RNA-binding motif"/>
    <property type="match status" value="1"/>
</dbReference>
<dbReference type="InterPro" id="IPR022801">
    <property type="entry name" value="Ribosomal_uS4"/>
</dbReference>
<evidence type="ECO:0000256" key="7">
    <source>
        <dbReference type="ARBA" id="ARBA00069727"/>
    </source>
</evidence>
<dbReference type="Gene3D" id="3.10.290.10">
    <property type="entry name" value="RNA-binding S4 domain"/>
    <property type="match status" value="1"/>
</dbReference>
<keyword evidence="4 9" id="KW-0694">RNA-binding</keyword>
<keyword evidence="3" id="KW-0690">Ribosome biogenesis</keyword>
<dbReference type="GO" id="GO:0042274">
    <property type="term" value="P:ribosomal small subunit biogenesis"/>
    <property type="evidence" value="ECO:0007669"/>
    <property type="project" value="TreeGrafter"/>
</dbReference>
<dbReference type="FunCoup" id="A0A0G4F1E2">
    <property type="interactions" value="147"/>
</dbReference>
<sequence length="183" mass="21375">MRQLKHHEKKLLKKVDFLSWKSDDNIREVRILRRHYIQDREDYTKYNKLCGLITKVVAALRKLKPNDEYRIKMTQILLDKLHGMGVLSNRKTLDGVDKIPASAFCRRRLAVLLVQLKFCENLKQAVGYIEQGHVRVGPDVVKNPALHVTRDMEDHITWAQGSAIKRHVSRFNESLDDFELMGT</sequence>
<dbReference type="InterPro" id="IPR036986">
    <property type="entry name" value="S4_RNA-bd_sf"/>
</dbReference>
<dbReference type="STRING" id="1169540.A0A0G4F1E2"/>
<dbReference type="InParanoid" id="A0A0G4F1E2"/>
<evidence type="ECO:0000256" key="4">
    <source>
        <dbReference type="ARBA" id="ARBA00022884"/>
    </source>
</evidence>
<dbReference type="PANTHER" id="PTHR11831:SF1">
    <property type="entry name" value="U3 SMALL NUCLEOLAR RIBONUCLEOPROTEIN PROTEIN IMP3"/>
    <property type="match status" value="1"/>
</dbReference>
<dbReference type="GO" id="GO:0032040">
    <property type="term" value="C:small-subunit processome"/>
    <property type="evidence" value="ECO:0007669"/>
    <property type="project" value="TreeGrafter"/>
</dbReference>
<evidence type="ECO:0000256" key="2">
    <source>
        <dbReference type="ARBA" id="ARBA00007465"/>
    </source>
</evidence>
<dbReference type="CDD" id="cd00165">
    <property type="entry name" value="S4"/>
    <property type="match status" value="1"/>
</dbReference>
<keyword evidence="6" id="KW-0687">Ribonucleoprotein</keyword>
<dbReference type="AlphaFoldDB" id="A0A0G4F1E2"/>
<keyword evidence="5" id="KW-0539">Nucleus</keyword>
<feature type="domain" description="Small ribosomal subunit protein uS4 N-terminal" evidence="11">
    <location>
        <begin position="3"/>
        <end position="106"/>
    </location>
</feature>
<evidence type="ECO:0000256" key="1">
    <source>
        <dbReference type="ARBA" id="ARBA00004604"/>
    </source>
</evidence>
<dbReference type="GO" id="GO:0030515">
    <property type="term" value="F:snoRNA binding"/>
    <property type="evidence" value="ECO:0007669"/>
    <property type="project" value="TreeGrafter"/>
</dbReference>
<dbReference type="Pfam" id="PF01479">
    <property type="entry name" value="S4"/>
    <property type="match status" value="1"/>
</dbReference>
<gene>
    <name evidence="12" type="ORF">Vbra_14249</name>
</gene>
<evidence type="ECO:0000313" key="12">
    <source>
        <dbReference type="EMBL" id="CEM05395.1"/>
    </source>
</evidence>
<feature type="domain" description="RNA-binding S4" evidence="10">
    <location>
        <begin position="107"/>
        <end position="174"/>
    </location>
</feature>
<evidence type="ECO:0000259" key="11">
    <source>
        <dbReference type="SMART" id="SM01390"/>
    </source>
</evidence>
<dbReference type="SMART" id="SM01390">
    <property type="entry name" value="Ribosomal_S4"/>
    <property type="match status" value="1"/>
</dbReference>
<dbReference type="PROSITE" id="PS50889">
    <property type="entry name" value="S4"/>
    <property type="match status" value="1"/>
</dbReference>
<comment type="similarity">
    <text evidence="2">Belongs to the universal ribosomal protein uS4 family.</text>
</comment>